<evidence type="ECO:0000313" key="1">
    <source>
        <dbReference type="EMBL" id="OMI08955.1"/>
    </source>
</evidence>
<evidence type="ECO:0000313" key="2">
    <source>
        <dbReference type="Proteomes" id="UP000187367"/>
    </source>
</evidence>
<comment type="caution">
    <text evidence="1">The sequence shown here is derived from an EMBL/GenBank/DDBJ whole genome shotgun (WGS) entry which is preliminary data.</text>
</comment>
<keyword evidence="2" id="KW-1185">Reference proteome</keyword>
<name>A0A1R1S0W8_9BACI</name>
<dbReference type="EMBL" id="MTJL01000005">
    <property type="protein sequence ID" value="OMI08955.1"/>
    <property type="molecule type" value="Genomic_DNA"/>
</dbReference>
<gene>
    <name evidence="1" type="ORF">BW143_02580</name>
</gene>
<reference evidence="1 2" key="1">
    <citation type="submission" date="2017-01" db="EMBL/GenBank/DDBJ databases">
        <title>Bacillus phylogenomics.</title>
        <authorList>
            <person name="Dunlap C."/>
        </authorList>
    </citation>
    <scope>NUCLEOTIDE SEQUENCE [LARGE SCALE GENOMIC DNA]</scope>
    <source>
        <strain evidence="1 2">NRRL B-41282</strain>
    </source>
</reference>
<dbReference type="AlphaFoldDB" id="A0A1R1S0W8"/>
<accession>A0A1R1QWC9</accession>
<sequence>MSKDQKGFGLSARMISLLLQGTACWKEEGVPLMGHAAIIQIGEPILEATGPLLECDRENPGFFIFQNA</sequence>
<protein>
    <submittedName>
        <fullName evidence="1">Uncharacterized protein</fullName>
    </submittedName>
</protein>
<accession>A0A1R1S0W8</accession>
<proteinExistence type="predicted"/>
<dbReference type="Proteomes" id="UP000187367">
    <property type="component" value="Unassembled WGS sequence"/>
</dbReference>
<organism evidence="1 2">
    <name type="scientific">Bacillus swezeyi</name>
    <dbReference type="NCBI Taxonomy" id="1925020"/>
    <lineage>
        <taxon>Bacteria</taxon>
        <taxon>Bacillati</taxon>
        <taxon>Bacillota</taxon>
        <taxon>Bacilli</taxon>
        <taxon>Bacillales</taxon>
        <taxon>Bacillaceae</taxon>
        <taxon>Bacillus</taxon>
    </lineage>
</organism>
<dbReference type="RefSeq" id="WP_076759103.1">
    <property type="nucleotide sequence ID" value="NZ_JARMMH010000011.1"/>
</dbReference>